<evidence type="ECO:0000259" key="11">
    <source>
        <dbReference type="PROSITE" id="PS50157"/>
    </source>
</evidence>
<dbReference type="RefSeq" id="XP_031566935.1">
    <property type="nucleotide sequence ID" value="XM_031711075.1"/>
</dbReference>
<feature type="domain" description="SET" evidence="12">
    <location>
        <begin position="1"/>
        <end position="43"/>
    </location>
</feature>
<evidence type="ECO:0000256" key="8">
    <source>
        <dbReference type="ARBA" id="ARBA00023163"/>
    </source>
</evidence>
<dbReference type="Proteomes" id="UP000515163">
    <property type="component" value="Unplaced"/>
</dbReference>
<dbReference type="KEGG" id="aten:116301906"/>
<keyword evidence="3" id="KW-0677">Repeat</keyword>
<sequence length="284" mass="33456">MKFVRCAHHANEQNTNLVQRGSKLYYETTRDINEGEELLVWYGDGYEMVMGLPLKLRTKEQSQQDGLTNSPSYPCERCGKLFAYDYYRDKHLKYTRCLDKGDRRFPCSLCDRSFDKRDRLRIHVLHVHEKHRPHQCTVCDKRFSQSSSLNKHMRVHSGERPYRCPHCEKAFTASSILRTHIRQHSGEKPFKCKHCGRAFASHAAHDSHVRRTHLRAKTWTCEFCGLSFSDVKQLHFHRTVHGQEGPFSCEWCHRKFQSRFLRDIHQNSFECLVGERIPTSPMAS</sequence>
<evidence type="ECO:0000256" key="3">
    <source>
        <dbReference type="ARBA" id="ARBA00022737"/>
    </source>
</evidence>
<keyword evidence="7" id="KW-0238">DNA-binding</keyword>
<dbReference type="AlphaFoldDB" id="A0A6P8IJM7"/>
<keyword evidence="8" id="KW-0804">Transcription</keyword>
<dbReference type="PANTHER" id="PTHR16515:SF19">
    <property type="entry name" value="PR DOMAIN ZINC FINGER PROTEIN 14"/>
    <property type="match status" value="1"/>
</dbReference>
<dbReference type="FunFam" id="3.30.160.60:FF:000480">
    <property type="entry name" value="PR domain zinc finger protein 14"/>
    <property type="match status" value="1"/>
</dbReference>
<dbReference type="InterPro" id="IPR050331">
    <property type="entry name" value="Zinc_finger"/>
</dbReference>
<dbReference type="Pfam" id="PF21549">
    <property type="entry name" value="PRDM2_PR"/>
    <property type="match status" value="1"/>
</dbReference>
<keyword evidence="4 10" id="KW-0863">Zinc-finger</keyword>
<evidence type="ECO:0000256" key="6">
    <source>
        <dbReference type="ARBA" id="ARBA00023015"/>
    </source>
</evidence>
<accession>A0A6P8IJM7</accession>
<dbReference type="InterPro" id="IPR036236">
    <property type="entry name" value="Znf_C2H2_sf"/>
</dbReference>
<dbReference type="SUPFAM" id="SSF57667">
    <property type="entry name" value="beta-beta-alpha zinc fingers"/>
    <property type="match status" value="4"/>
</dbReference>
<feature type="domain" description="C2H2-type" evidence="11">
    <location>
        <begin position="190"/>
        <end position="218"/>
    </location>
</feature>
<evidence type="ECO:0000313" key="13">
    <source>
        <dbReference type="Proteomes" id="UP000515163"/>
    </source>
</evidence>
<dbReference type="FunFam" id="3.30.160.60:FF:000450">
    <property type="entry name" value="PR domain zinc finger protein 14"/>
    <property type="match status" value="1"/>
</dbReference>
<dbReference type="SMART" id="SM00355">
    <property type="entry name" value="ZnF_C2H2"/>
    <property type="match status" value="7"/>
</dbReference>
<protein>
    <submittedName>
        <fullName evidence="14">PR domain zinc finger protein 14-like</fullName>
    </submittedName>
</protein>
<dbReference type="Gene3D" id="2.170.270.10">
    <property type="entry name" value="SET domain"/>
    <property type="match status" value="1"/>
</dbReference>
<dbReference type="InParanoid" id="A0A6P8IJM7"/>
<feature type="domain" description="C2H2-type" evidence="11">
    <location>
        <begin position="105"/>
        <end position="133"/>
    </location>
</feature>
<dbReference type="InterPro" id="IPR046341">
    <property type="entry name" value="SET_dom_sf"/>
</dbReference>
<dbReference type="InterPro" id="IPR013087">
    <property type="entry name" value="Znf_C2H2_type"/>
</dbReference>
<reference evidence="14" key="1">
    <citation type="submission" date="2025-08" db="UniProtKB">
        <authorList>
            <consortium name="RefSeq"/>
        </authorList>
    </citation>
    <scope>IDENTIFICATION</scope>
    <source>
        <tissue evidence="14">Tentacle</tissue>
    </source>
</reference>
<dbReference type="PROSITE" id="PS00028">
    <property type="entry name" value="ZINC_FINGER_C2H2_1"/>
    <property type="match status" value="5"/>
</dbReference>
<dbReference type="PANTHER" id="PTHR16515">
    <property type="entry name" value="PR DOMAIN ZINC FINGER PROTEIN"/>
    <property type="match status" value="1"/>
</dbReference>
<dbReference type="PROSITE" id="PS50280">
    <property type="entry name" value="SET"/>
    <property type="match status" value="1"/>
</dbReference>
<keyword evidence="6" id="KW-0805">Transcription regulation</keyword>
<proteinExistence type="predicted"/>
<keyword evidence="5" id="KW-0862">Zinc</keyword>
<keyword evidence="9" id="KW-0539">Nucleus</keyword>
<dbReference type="Pfam" id="PF00096">
    <property type="entry name" value="zf-C2H2"/>
    <property type="match status" value="2"/>
</dbReference>
<dbReference type="InterPro" id="IPR001214">
    <property type="entry name" value="SET_dom"/>
</dbReference>
<feature type="domain" description="C2H2-type" evidence="11">
    <location>
        <begin position="73"/>
        <end position="104"/>
    </location>
</feature>
<evidence type="ECO:0000256" key="1">
    <source>
        <dbReference type="ARBA" id="ARBA00004123"/>
    </source>
</evidence>
<gene>
    <name evidence="14" type="primary">LOC116301906</name>
</gene>
<comment type="subcellular location">
    <subcellularLocation>
        <location evidence="1">Nucleus</location>
    </subcellularLocation>
</comment>
<evidence type="ECO:0000313" key="14">
    <source>
        <dbReference type="RefSeq" id="XP_031566935.1"/>
    </source>
</evidence>
<dbReference type="GO" id="GO:0010468">
    <property type="term" value="P:regulation of gene expression"/>
    <property type="evidence" value="ECO:0007669"/>
    <property type="project" value="TreeGrafter"/>
</dbReference>
<organism evidence="13 14">
    <name type="scientific">Actinia tenebrosa</name>
    <name type="common">Australian red waratah sea anemone</name>
    <dbReference type="NCBI Taxonomy" id="6105"/>
    <lineage>
        <taxon>Eukaryota</taxon>
        <taxon>Metazoa</taxon>
        <taxon>Cnidaria</taxon>
        <taxon>Anthozoa</taxon>
        <taxon>Hexacorallia</taxon>
        <taxon>Actiniaria</taxon>
        <taxon>Actiniidae</taxon>
        <taxon>Actinia</taxon>
    </lineage>
</organism>
<dbReference type="GeneID" id="116301906"/>
<feature type="domain" description="C2H2-type" evidence="11">
    <location>
        <begin position="219"/>
        <end position="246"/>
    </location>
</feature>
<dbReference type="GO" id="GO:0003677">
    <property type="term" value="F:DNA binding"/>
    <property type="evidence" value="ECO:0007669"/>
    <property type="project" value="UniProtKB-KW"/>
</dbReference>
<evidence type="ECO:0000256" key="7">
    <source>
        <dbReference type="ARBA" id="ARBA00023125"/>
    </source>
</evidence>
<feature type="domain" description="C2H2-type" evidence="11">
    <location>
        <begin position="162"/>
        <end position="189"/>
    </location>
</feature>
<dbReference type="Gene3D" id="3.30.160.60">
    <property type="entry name" value="Classic Zinc Finger"/>
    <property type="match status" value="5"/>
</dbReference>
<keyword evidence="2" id="KW-0479">Metal-binding</keyword>
<name>A0A6P8IJM7_ACTTE</name>
<feature type="domain" description="C2H2-type" evidence="11">
    <location>
        <begin position="134"/>
        <end position="161"/>
    </location>
</feature>
<dbReference type="Pfam" id="PF13913">
    <property type="entry name" value="zf-C2HC_2"/>
    <property type="match status" value="2"/>
</dbReference>
<evidence type="ECO:0000256" key="9">
    <source>
        <dbReference type="ARBA" id="ARBA00023242"/>
    </source>
</evidence>
<dbReference type="OrthoDB" id="3565419at2759"/>
<evidence type="ECO:0000256" key="5">
    <source>
        <dbReference type="ARBA" id="ARBA00022833"/>
    </source>
</evidence>
<dbReference type="FunFam" id="3.30.160.60:FF:000905">
    <property type="entry name" value="PR domain containing 14"/>
    <property type="match status" value="1"/>
</dbReference>
<dbReference type="SUPFAM" id="SSF82199">
    <property type="entry name" value="SET domain"/>
    <property type="match status" value="1"/>
</dbReference>
<dbReference type="PROSITE" id="PS50157">
    <property type="entry name" value="ZINC_FINGER_C2H2_2"/>
    <property type="match status" value="6"/>
</dbReference>
<dbReference type="GO" id="GO:0008270">
    <property type="term" value="F:zinc ion binding"/>
    <property type="evidence" value="ECO:0007669"/>
    <property type="project" value="UniProtKB-KW"/>
</dbReference>
<evidence type="ECO:0000256" key="2">
    <source>
        <dbReference type="ARBA" id="ARBA00022723"/>
    </source>
</evidence>
<evidence type="ECO:0000256" key="4">
    <source>
        <dbReference type="ARBA" id="ARBA00022771"/>
    </source>
</evidence>
<evidence type="ECO:0000256" key="10">
    <source>
        <dbReference type="PROSITE-ProRule" id="PRU00042"/>
    </source>
</evidence>
<dbReference type="GO" id="GO:0005634">
    <property type="term" value="C:nucleus"/>
    <property type="evidence" value="ECO:0007669"/>
    <property type="project" value="UniProtKB-SubCell"/>
</dbReference>
<evidence type="ECO:0000259" key="12">
    <source>
        <dbReference type="PROSITE" id="PS50280"/>
    </source>
</evidence>
<keyword evidence="13" id="KW-1185">Reference proteome</keyword>